<name>A0AAN8N4X8_9PEZI</name>
<dbReference type="GO" id="GO:0004867">
    <property type="term" value="F:serine-type endopeptidase inhibitor activity"/>
    <property type="evidence" value="ECO:0007669"/>
    <property type="project" value="InterPro"/>
</dbReference>
<protein>
    <recommendedName>
        <fullName evidence="3">Serine protease inhibitor</fullName>
    </recommendedName>
</protein>
<dbReference type="CDD" id="cd23428">
    <property type="entry name" value="beta-trefoil_Ricin_SPI"/>
    <property type="match status" value="1"/>
</dbReference>
<sequence>MSLESGTYTIKCKLHDNPIGRHLVEDRSLNPKPVYALGTEGNEAPQWTVEKCEEGYILSTRGGRAASIDGKLFAILIEEEIDNAEASWVIEAQPHQGENLYTVKTKDQSKGWSQTTEAGNQPDTFIIAIDHLTVRESLPVQYLPKNLFEFVPIVDMQD</sequence>
<evidence type="ECO:0000313" key="1">
    <source>
        <dbReference type="EMBL" id="KAK6502517.1"/>
    </source>
</evidence>
<keyword evidence="2" id="KW-1185">Reference proteome</keyword>
<dbReference type="Gene3D" id="2.80.10.50">
    <property type="match status" value="1"/>
</dbReference>
<dbReference type="InterPro" id="IPR031755">
    <property type="entry name" value="Inhibitor_I66"/>
</dbReference>
<comment type="caution">
    <text evidence="1">The sequence shown here is derived from an EMBL/GenBank/DDBJ whole genome shotgun (WGS) entry which is preliminary data.</text>
</comment>
<dbReference type="Proteomes" id="UP001307849">
    <property type="component" value="Unassembled WGS sequence"/>
</dbReference>
<dbReference type="Pfam" id="PF16850">
    <property type="entry name" value="Inhibitor_I66"/>
    <property type="match status" value="1"/>
</dbReference>
<dbReference type="EMBL" id="JAVHJM010000011">
    <property type="protein sequence ID" value="KAK6502517.1"/>
    <property type="molecule type" value="Genomic_DNA"/>
</dbReference>
<evidence type="ECO:0000313" key="2">
    <source>
        <dbReference type="Proteomes" id="UP001307849"/>
    </source>
</evidence>
<reference evidence="1 2" key="1">
    <citation type="submission" date="2019-10" db="EMBL/GenBank/DDBJ databases">
        <authorList>
            <person name="Palmer J.M."/>
        </authorList>
    </citation>
    <scope>NUCLEOTIDE SEQUENCE [LARGE SCALE GENOMIC DNA]</scope>
    <source>
        <strain evidence="1 2">TWF506</strain>
    </source>
</reference>
<dbReference type="AlphaFoldDB" id="A0AAN8N4X8"/>
<evidence type="ECO:0008006" key="3">
    <source>
        <dbReference type="Google" id="ProtNLM"/>
    </source>
</evidence>
<proteinExistence type="predicted"/>
<accession>A0AAN8N4X8</accession>
<gene>
    <name evidence="1" type="ORF">TWF506_003098</name>
</gene>
<organism evidence="1 2">
    <name type="scientific">Arthrobotrys conoides</name>
    <dbReference type="NCBI Taxonomy" id="74498"/>
    <lineage>
        <taxon>Eukaryota</taxon>
        <taxon>Fungi</taxon>
        <taxon>Dikarya</taxon>
        <taxon>Ascomycota</taxon>
        <taxon>Pezizomycotina</taxon>
        <taxon>Orbiliomycetes</taxon>
        <taxon>Orbiliales</taxon>
        <taxon>Orbiliaceae</taxon>
        <taxon>Arthrobotrys</taxon>
    </lineage>
</organism>